<dbReference type="AlphaFoldDB" id="A0A151ZDF0"/>
<protein>
    <recommendedName>
        <fullName evidence="3">F-box domain-containing protein</fullName>
    </recommendedName>
</protein>
<dbReference type="InterPro" id="IPR032675">
    <property type="entry name" value="LRR_dom_sf"/>
</dbReference>
<name>A0A151ZDF0_TIELA</name>
<dbReference type="Proteomes" id="UP000076078">
    <property type="component" value="Unassembled WGS sequence"/>
</dbReference>
<reference evidence="1 2" key="1">
    <citation type="submission" date="2015-12" db="EMBL/GenBank/DDBJ databases">
        <title>Dictyostelia acquired genes for synthesis and detection of signals that induce cell-type specialization by lateral gene transfer from prokaryotes.</title>
        <authorList>
            <person name="Gloeckner G."/>
            <person name="Schaap P."/>
        </authorList>
    </citation>
    <scope>NUCLEOTIDE SEQUENCE [LARGE SCALE GENOMIC DNA]</scope>
    <source>
        <strain evidence="1 2">TK</strain>
    </source>
</reference>
<evidence type="ECO:0000313" key="2">
    <source>
        <dbReference type="Proteomes" id="UP000076078"/>
    </source>
</evidence>
<organism evidence="1 2">
    <name type="scientific">Tieghemostelium lacteum</name>
    <name type="common">Slime mold</name>
    <name type="synonym">Dictyostelium lacteum</name>
    <dbReference type="NCBI Taxonomy" id="361077"/>
    <lineage>
        <taxon>Eukaryota</taxon>
        <taxon>Amoebozoa</taxon>
        <taxon>Evosea</taxon>
        <taxon>Eumycetozoa</taxon>
        <taxon>Dictyostelia</taxon>
        <taxon>Dictyosteliales</taxon>
        <taxon>Raperosteliaceae</taxon>
        <taxon>Tieghemostelium</taxon>
    </lineage>
</organism>
<gene>
    <name evidence="1" type="ORF">DLAC_06803</name>
</gene>
<dbReference type="EMBL" id="LODT01000031">
    <property type="protein sequence ID" value="KYQ91983.1"/>
    <property type="molecule type" value="Genomic_DNA"/>
</dbReference>
<comment type="caution">
    <text evidence="1">The sequence shown here is derived from an EMBL/GenBank/DDBJ whole genome shotgun (WGS) entry which is preliminary data.</text>
</comment>
<keyword evidence="2" id="KW-1185">Reference proteome</keyword>
<sequence length="514" mass="60404">MILPRLVLIKILRYLGNLRQYLGFWKRISILRLVCRDWKNNVVPKIFEFLGTITSTKDYNHYISIPISNDKSNFNLCLQLDERSYFGDIDDMKLFDQVCKVTYNTLANWDTIPCDLKSLKEIEYFEILNQNSFLLPKYCGNIHTITITNIHAKMELDIEQLSQLMNLENLSFDHVHILLESFSKFIKSQKSLKTLDVIFHPRSDQLFESIRGTNLEKLSITSYNKYPIPLDHLLSILNSNSSLKKCRLFDFLVQIDNSVSQISLKNRFSNLYWREFDNFLGKWTPSYKGLSKMTLDLSNYNDYVRSRKYIEHLSQCHPSCEKLLLQFIYPYGNLSFLYFPKLKILRVYTITSKFSLESVDNSVSSLLLRHQNLTRLTLSSTISSFGDWSVITNLRNLRNLSVQGISSFDMKKFSNCIINHPSISVVTIDYIDNTVRETVDKFISYLSKIILNNHRITYLQIPPPPYRIIQMESVEKLKEALQSDHNLLELHVNLYHSQIQILMKQYNLFNEYVD</sequence>
<proteinExistence type="predicted"/>
<dbReference type="Gene3D" id="3.80.10.10">
    <property type="entry name" value="Ribonuclease Inhibitor"/>
    <property type="match status" value="1"/>
</dbReference>
<dbReference type="SUPFAM" id="SSF52047">
    <property type="entry name" value="RNI-like"/>
    <property type="match status" value="1"/>
</dbReference>
<evidence type="ECO:0000313" key="1">
    <source>
        <dbReference type="EMBL" id="KYQ91983.1"/>
    </source>
</evidence>
<accession>A0A151ZDF0</accession>
<evidence type="ECO:0008006" key="3">
    <source>
        <dbReference type="Google" id="ProtNLM"/>
    </source>
</evidence>
<dbReference type="InParanoid" id="A0A151ZDF0"/>